<dbReference type="Pfam" id="PF00069">
    <property type="entry name" value="Pkinase"/>
    <property type="match status" value="1"/>
</dbReference>
<feature type="region of interest" description="Disordered" evidence="11">
    <location>
        <begin position="403"/>
        <end position="423"/>
    </location>
</feature>
<name>W1QJ21_OGAPD</name>
<dbReference type="Proteomes" id="UP000008673">
    <property type="component" value="Unassembled WGS sequence"/>
</dbReference>
<evidence type="ECO:0000256" key="1">
    <source>
        <dbReference type="ARBA" id="ARBA00008874"/>
    </source>
</evidence>
<evidence type="ECO:0000256" key="8">
    <source>
        <dbReference type="ARBA" id="ARBA00047899"/>
    </source>
</evidence>
<keyword evidence="7 10" id="KW-0067">ATP-binding</keyword>
<keyword evidence="14" id="KW-1185">Reference proteome</keyword>
<keyword evidence="4" id="KW-0808">Transferase</keyword>
<gene>
    <name evidence="13" type="ORF">HPODL_02020</name>
</gene>
<dbReference type="GeneID" id="25771475"/>
<accession>W1QJ21</accession>
<dbReference type="GO" id="GO:0005737">
    <property type="term" value="C:cytoplasm"/>
    <property type="evidence" value="ECO:0007669"/>
    <property type="project" value="TreeGrafter"/>
</dbReference>
<evidence type="ECO:0000256" key="11">
    <source>
        <dbReference type="SAM" id="MobiDB-lite"/>
    </source>
</evidence>
<dbReference type="InterPro" id="IPR000719">
    <property type="entry name" value="Prot_kinase_dom"/>
</dbReference>
<evidence type="ECO:0000313" key="13">
    <source>
        <dbReference type="EMBL" id="ESX02693.1"/>
    </source>
</evidence>
<dbReference type="EC" id="2.7.11.1" evidence="2"/>
<keyword evidence="3" id="KW-0723">Serine/threonine-protein kinase</keyword>
<evidence type="ECO:0000256" key="4">
    <source>
        <dbReference type="ARBA" id="ARBA00022679"/>
    </source>
</evidence>
<sequence>MSDTTSQFKKLEVIGRGKFGTVYKGLRLDTKELVAIKILNLDTPEEEVKDVQQEIQFLSQLKSVPNVTRYYGSYLHGHKLWIIMDYCAGGSVRTLLRPGPLEERYISVIVREVLLALQFIHQHGVIHRDIKAANILIQKDGKVQLCDFGVAGQLTTSAMKRTTMVGTPYWMAPEVIMEGADYNEKADIWSLGITIYEMATGNPPYSDKDAMRAMQLLTQHEPPRLEGRQFSANLKDQVAICLEEKPELRPSAEELQKSKLVKAYRAVPTASLKEVISRYLLWRDSRPSRESVYYEDAESISEESEVKWDFNSLKSAEYMIENEISEENVPPVEAPSPYSFVPQDTDDYTINPTFRLGTMQTTMQTTMRVATQSTAATTLRNTAKSAAATSTTAPKSLLKLFEQDESDETPSSPAAEVSAVPNVPIEIPSLDTLPETAAQEKRQRAPTVSRQESPSTPAQAEEPAVRRIGASSTGLSSLGNRTPSPQRLKEAGLVPSPQRLPHMKPLPSSASQQPLLQPINSKIPSQTVPPGPQTAPALSNNEYQEMKPEPASLSRARSQMRLQMPVPMLHSQLMDDKTAAASPDTLNQFGVNINLASTAPLAMTPVTEKGNMELGATPERDAAESARPQGYFEERARDTEEHEKVSLASRMDGLALEVAPGVLESGDKDVLVDSFVGLVGKFGGVLEAIIAELSEAN</sequence>
<feature type="binding site" evidence="10">
    <location>
        <position position="37"/>
    </location>
    <ligand>
        <name>ATP</name>
        <dbReference type="ChEBI" id="CHEBI:30616"/>
    </ligand>
</feature>
<dbReference type="eggNOG" id="KOG0201">
    <property type="taxonomic scope" value="Eukaryota"/>
</dbReference>
<dbReference type="PROSITE" id="PS00108">
    <property type="entry name" value="PROTEIN_KINASE_ST"/>
    <property type="match status" value="1"/>
</dbReference>
<proteinExistence type="inferred from homology"/>
<dbReference type="FunFam" id="1.10.510.10:FF:000499">
    <property type="entry name" value="Serine/threonine-protein kinase KIC1"/>
    <property type="match status" value="1"/>
</dbReference>
<feature type="region of interest" description="Disordered" evidence="11">
    <location>
        <begin position="437"/>
        <end position="549"/>
    </location>
</feature>
<evidence type="ECO:0000256" key="6">
    <source>
        <dbReference type="ARBA" id="ARBA00022777"/>
    </source>
</evidence>
<comment type="catalytic activity">
    <reaction evidence="9">
        <text>L-seryl-[protein] + ATP = O-phospho-L-seryl-[protein] + ADP + H(+)</text>
        <dbReference type="Rhea" id="RHEA:17989"/>
        <dbReference type="Rhea" id="RHEA-COMP:9863"/>
        <dbReference type="Rhea" id="RHEA-COMP:11604"/>
        <dbReference type="ChEBI" id="CHEBI:15378"/>
        <dbReference type="ChEBI" id="CHEBI:29999"/>
        <dbReference type="ChEBI" id="CHEBI:30616"/>
        <dbReference type="ChEBI" id="CHEBI:83421"/>
        <dbReference type="ChEBI" id="CHEBI:456216"/>
        <dbReference type="EC" id="2.7.11.1"/>
    </reaction>
</comment>
<dbReference type="PROSITE" id="PS50011">
    <property type="entry name" value="PROTEIN_KINASE_DOM"/>
    <property type="match status" value="1"/>
</dbReference>
<dbReference type="InterPro" id="IPR008271">
    <property type="entry name" value="Ser/Thr_kinase_AS"/>
</dbReference>
<comment type="caution">
    <text evidence="13">The sequence shown here is derived from an EMBL/GenBank/DDBJ whole genome shotgun (WGS) entry which is preliminary data.</text>
</comment>
<protein>
    <recommendedName>
        <fullName evidence="2">non-specific serine/threonine protein kinase</fullName>
        <ecNumber evidence="2">2.7.11.1</ecNumber>
    </recommendedName>
</protein>
<keyword evidence="6 13" id="KW-0418">Kinase</keyword>
<dbReference type="SMART" id="SM00220">
    <property type="entry name" value="S_TKc"/>
    <property type="match status" value="1"/>
</dbReference>
<dbReference type="RefSeq" id="XP_013937104.1">
    <property type="nucleotide sequence ID" value="XM_014081629.1"/>
</dbReference>
<dbReference type="SUPFAM" id="SSF56112">
    <property type="entry name" value="Protein kinase-like (PK-like)"/>
    <property type="match status" value="1"/>
</dbReference>
<evidence type="ECO:0000256" key="10">
    <source>
        <dbReference type="PROSITE-ProRule" id="PRU10141"/>
    </source>
</evidence>
<evidence type="ECO:0000256" key="9">
    <source>
        <dbReference type="ARBA" id="ARBA00048679"/>
    </source>
</evidence>
<evidence type="ECO:0000256" key="7">
    <source>
        <dbReference type="ARBA" id="ARBA00022840"/>
    </source>
</evidence>
<dbReference type="GO" id="GO:0004674">
    <property type="term" value="F:protein serine/threonine kinase activity"/>
    <property type="evidence" value="ECO:0007669"/>
    <property type="project" value="UniProtKB-KW"/>
</dbReference>
<evidence type="ECO:0000256" key="2">
    <source>
        <dbReference type="ARBA" id="ARBA00012513"/>
    </source>
</evidence>
<dbReference type="STRING" id="871575.W1QJ21"/>
<dbReference type="InterPro" id="IPR011009">
    <property type="entry name" value="Kinase-like_dom_sf"/>
</dbReference>
<evidence type="ECO:0000259" key="12">
    <source>
        <dbReference type="PROSITE" id="PS50011"/>
    </source>
</evidence>
<dbReference type="GO" id="GO:0005524">
    <property type="term" value="F:ATP binding"/>
    <property type="evidence" value="ECO:0007669"/>
    <property type="project" value="UniProtKB-UniRule"/>
</dbReference>
<evidence type="ECO:0000313" key="14">
    <source>
        <dbReference type="Proteomes" id="UP000008673"/>
    </source>
</evidence>
<comment type="similarity">
    <text evidence="1">Belongs to the protein kinase superfamily. STE Ser/Thr protein kinase family. STE20 subfamily.</text>
</comment>
<dbReference type="PANTHER" id="PTHR48012:SF10">
    <property type="entry name" value="FI20177P1"/>
    <property type="match status" value="1"/>
</dbReference>
<feature type="domain" description="Protein kinase" evidence="12">
    <location>
        <begin position="8"/>
        <end position="261"/>
    </location>
</feature>
<comment type="catalytic activity">
    <reaction evidence="8">
        <text>L-threonyl-[protein] + ATP = O-phospho-L-threonyl-[protein] + ADP + H(+)</text>
        <dbReference type="Rhea" id="RHEA:46608"/>
        <dbReference type="Rhea" id="RHEA-COMP:11060"/>
        <dbReference type="Rhea" id="RHEA-COMP:11605"/>
        <dbReference type="ChEBI" id="CHEBI:15378"/>
        <dbReference type="ChEBI" id="CHEBI:30013"/>
        <dbReference type="ChEBI" id="CHEBI:30616"/>
        <dbReference type="ChEBI" id="CHEBI:61977"/>
        <dbReference type="ChEBI" id="CHEBI:456216"/>
        <dbReference type="EC" id="2.7.11.1"/>
    </reaction>
</comment>
<dbReference type="OrthoDB" id="248923at2759"/>
<organism evidence="13 14">
    <name type="scientific">Ogataea parapolymorpha (strain ATCC 26012 / BCRC 20466 / JCM 22074 / NRRL Y-7560 / DL-1)</name>
    <name type="common">Yeast</name>
    <name type="synonym">Hansenula polymorpha</name>
    <dbReference type="NCBI Taxonomy" id="871575"/>
    <lineage>
        <taxon>Eukaryota</taxon>
        <taxon>Fungi</taxon>
        <taxon>Dikarya</taxon>
        <taxon>Ascomycota</taxon>
        <taxon>Saccharomycotina</taxon>
        <taxon>Pichiomycetes</taxon>
        <taxon>Pichiales</taxon>
        <taxon>Pichiaceae</taxon>
        <taxon>Ogataea</taxon>
    </lineage>
</organism>
<dbReference type="PROSITE" id="PS00107">
    <property type="entry name" value="PROTEIN_KINASE_ATP"/>
    <property type="match status" value="1"/>
</dbReference>
<feature type="compositionally biased region" description="Polar residues" evidence="11">
    <location>
        <begin position="508"/>
        <end position="526"/>
    </location>
</feature>
<dbReference type="Gene3D" id="1.10.510.10">
    <property type="entry name" value="Transferase(Phosphotransferase) domain 1"/>
    <property type="match status" value="1"/>
</dbReference>
<dbReference type="EMBL" id="AEOI02000003">
    <property type="protein sequence ID" value="ESX02693.1"/>
    <property type="molecule type" value="Genomic_DNA"/>
</dbReference>
<dbReference type="PANTHER" id="PTHR48012">
    <property type="entry name" value="STERILE20-LIKE KINASE, ISOFORM B-RELATED"/>
    <property type="match status" value="1"/>
</dbReference>
<dbReference type="OMA" id="WAMQLIS"/>
<keyword evidence="5 10" id="KW-0547">Nucleotide-binding</keyword>
<evidence type="ECO:0000256" key="3">
    <source>
        <dbReference type="ARBA" id="ARBA00022527"/>
    </source>
</evidence>
<dbReference type="HOGENOM" id="CLU_009125_2_1_1"/>
<dbReference type="InterPro" id="IPR050629">
    <property type="entry name" value="STE20/SPS1-PAK"/>
</dbReference>
<dbReference type="KEGG" id="opa:HPODL_02020"/>
<evidence type="ECO:0000256" key="5">
    <source>
        <dbReference type="ARBA" id="ARBA00022741"/>
    </source>
</evidence>
<dbReference type="InterPro" id="IPR017441">
    <property type="entry name" value="Protein_kinase_ATP_BS"/>
</dbReference>
<feature type="compositionally biased region" description="Polar residues" evidence="11">
    <location>
        <begin position="446"/>
        <end position="458"/>
    </location>
</feature>
<feature type="compositionally biased region" description="Polar residues" evidence="11">
    <location>
        <begin position="470"/>
        <end position="485"/>
    </location>
</feature>
<dbReference type="AlphaFoldDB" id="W1QJ21"/>
<reference evidence="13 14" key="1">
    <citation type="journal article" date="2013" name="BMC Genomics">
        <title>Genome sequence and analysis of methylotrophic yeast Hansenula polymorpha DL1.</title>
        <authorList>
            <person name="Ravin N.V."/>
            <person name="Eldarov M.A."/>
            <person name="Kadnikov V.V."/>
            <person name="Beletsky A.V."/>
            <person name="Schneider J."/>
            <person name="Mardanova E.S."/>
            <person name="Smekalova E.M."/>
            <person name="Zvereva M.I."/>
            <person name="Dontsova O.A."/>
            <person name="Mardanov A.V."/>
            <person name="Skryabin K.G."/>
        </authorList>
    </citation>
    <scope>NUCLEOTIDE SEQUENCE [LARGE SCALE GENOMIC DNA]</scope>
    <source>
        <strain evidence="14">ATCC 26012 / BCRC 20466 / JCM 22074 / NRRL Y-7560 / DL-1</strain>
    </source>
</reference>
<dbReference type="GO" id="GO:0030447">
    <property type="term" value="P:filamentous growth"/>
    <property type="evidence" value="ECO:0007669"/>
    <property type="project" value="UniProtKB-ARBA"/>
</dbReference>